<evidence type="ECO:0000313" key="2">
    <source>
        <dbReference type="EMBL" id="KAG1536254.1"/>
    </source>
</evidence>
<dbReference type="AlphaFoldDB" id="A0A9P6Y0G8"/>
<comment type="caution">
    <text evidence="2">The sequence shown here is derived from an EMBL/GenBank/DDBJ whole genome shotgun (WGS) entry which is preliminary data.</text>
</comment>
<feature type="compositionally biased region" description="Pro residues" evidence="1">
    <location>
        <begin position="160"/>
        <end position="169"/>
    </location>
</feature>
<gene>
    <name evidence="2" type="ORF">G6F51_011073</name>
</gene>
<dbReference type="Proteomes" id="UP000717996">
    <property type="component" value="Unassembled WGS sequence"/>
</dbReference>
<protein>
    <submittedName>
        <fullName evidence="2">Uncharacterized protein</fullName>
    </submittedName>
</protein>
<feature type="region of interest" description="Disordered" evidence="1">
    <location>
        <begin position="150"/>
        <end position="169"/>
    </location>
</feature>
<sequence length="169" mass="18981">MNDGILPPIAKLPRTYSKSYIKTAQRTSNDMKTFTKPIAAAGLEYNMEDQQESMILTDIINLMPIALLSESRSYYLFGNATDVQELHIKHPEVIFSIPPDPCNPPKDHEADYTLFMFLMNSSYMMSFLSPFFFISVKLLLADLLATFAQRPSSPHGSDPGFPPPTTHTS</sequence>
<evidence type="ECO:0000256" key="1">
    <source>
        <dbReference type="SAM" id="MobiDB-lite"/>
    </source>
</evidence>
<evidence type="ECO:0000313" key="3">
    <source>
        <dbReference type="Proteomes" id="UP000717996"/>
    </source>
</evidence>
<dbReference type="OrthoDB" id="2263218at2759"/>
<reference evidence="2" key="1">
    <citation type="journal article" date="2020" name="Microb. Genom.">
        <title>Genetic diversity of clinical and environmental Mucorales isolates obtained from an investigation of mucormycosis cases among solid organ transplant recipients.</title>
        <authorList>
            <person name="Nguyen M.H."/>
            <person name="Kaul D."/>
            <person name="Muto C."/>
            <person name="Cheng S.J."/>
            <person name="Richter R.A."/>
            <person name="Bruno V.M."/>
            <person name="Liu G."/>
            <person name="Beyhan S."/>
            <person name="Sundermann A.J."/>
            <person name="Mounaud S."/>
            <person name="Pasculle A.W."/>
            <person name="Nierman W.C."/>
            <person name="Driscoll E."/>
            <person name="Cumbie R."/>
            <person name="Clancy C.J."/>
            <person name="Dupont C.L."/>
        </authorList>
    </citation>
    <scope>NUCLEOTIDE SEQUENCE</scope>
    <source>
        <strain evidence="2">GL16</strain>
    </source>
</reference>
<accession>A0A9P6Y0G8</accession>
<name>A0A9P6Y0G8_RHIOR</name>
<dbReference type="EMBL" id="JAANIT010002502">
    <property type="protein sequence ID" value="KAG1536254.1"/>
    <property type="molecule type" value="Genomic_DNA"/>
</dbReference>
<proteinExistence type="predicted"/>
<organism evidence="2 3">
    <name type="scientific">Rhizopus oryzae</name>
    <name type="common">Mucormycosis agent</name>
    <name type="synonym">Rhizopus arrhizus var. delemar</name>
    <dbReference type="NCBI Taxonomy" id="64495"/>
    <lineage>
        <taxon>Eukaryota</taxon>
        <taxon>Fungi</taxon>
        <taxon>Fungi incertae sedis</taxon>
        <taxon>Mucoromycota</taxon>
        <taxon>Mucoromycotina</taxon>
        <taxon>Mucoromycetes</taxon>
        <taxon>Mucorales</taxon>
        <taxon>Mucorineae</taxon>
        <taxon>Rhizopodaceae</taxon>
        <taxon>Rhizopus</taxon>
    </lineage>
</organism>